<evidence type="ECO:0000313" key="2">
    <source>
        <dbReference type="EMBL" id="RDD81759.1"/>
    </source>
</evidence>
<gene>
    <name evidence="2" type="ORF">DVJ77_11435</name>
</gene>
<keyword evidence="1" id="KW-0732">Signal</keyword>
<evidence type="ECO:0000313" key="3">
    <source>
        <dbReference type="Proteomes" id="UP000253782"/>
    </source>
</evidence>
<dbReference type="Proteomes" id="UP000253782">
    <property type="component" value="Unassembled WGS sequence"/>
</dbReference>
<dbReference type="OrthoDB" id="28717at2"/>
<organism evidence="2 3">
    <name type="scientific">Dyella tabacisoli</name>
    <dbReference type="NCBI Taxonomy" id="2282381"/>
    <lineage>
        <taxon>Bacteria</taxon>
        <taxon>Pseudomonadati</taxon>
        <taxon>Pseudomonadota</taxon>
        <taxon>Gammaproteobacteria</taxon>
        <taxon>Lysobacterales</taxon>
        <taxon>Rhodanobacteraceae</taxon>
        <taxon>Dyella</taxon>
    </lineage>
</organism>
<dbReference type="RefSeq" id="WP_114845625.1">
    <property type="nucleotide sequence ID" value="NZ_JBHSPE010000005.1"/>
</dbReference>
<dbReference type="EMBL" id="QQAH01000009">
    <property type="protein sequence ID" value="RDD81759.1"/>
    <property type="molecule type" value="Genomic_DNA"/>
</dbReference>
<proteinExistence type="predicted"/>
<reference evidence="2 3" key="1">
    <citation type="submission" date="2018-07" db="EMBL/GenBank/DDBJ databases">
        <title>Dyella tabacisoli L4-6T, whole genome shotgun sequence.</title>
        <authorList>
            <person name="Zhou X.-K."/>
            <person name="Li W.-J."/>
            <person name="Duan Y.-Q."/>
        </authorList>
    </citation>
    <scope>NUCLEOTIDE SEQUENCE [LARGE SCALE GENOMIC DNA]</scope>
    <source>
        <strain evidence="2 3">L4-6</strain>
    </source>
</reference>
<dbReference type="AlphaFoldDB" id="A0A369UTU8"/>
<evidence type="ECO:0000256" key="1">
    <source>
        <dbReference type="SAM" id="SignalP"/>
    </source>
</evidence>
<evidence type="ECO:0008006" key="4">
    <source>
        <dbReference type="Google" id="ProtNLM"/>
    </source>
</evidence>
<protein>
    <recommendedName>
        <fullName evidence="4">TonB-dependent receptor</fullName>
    </recommendedName>
</protein>
<accession>A0A369UTU8</accession>
<feature type="chain" id="PRO_5016687550" description="TonB-dependent receptor" evidence="1">
    <location>
        <begin position="41"/>
        <end position="1244"/>
    </location>
</feature>
<sequence length="1244" mass="136723">MNAVHSSRYLKANNKPMRIRRLDAAIVAILLVGVYTPALAQSSTTSTTAAQPVCDAQQCSQDGQVVVRIRSLGTTMPVTDSAATTDAALAPDRRVTVTAPVAEPGKALARARFNIDLPNGGLIWATEDPTLTTPVLNIQSSSMAAFEDGRIVEPVRFQIYSNYDAFIQQMRVSVYKASDTDLVTPLAQIDVKPGAVINAAWDGQLPAGVQLHQGDQLRYVLRAWSSDGSLDETYSRTLQLVRPIDRQRGLDQMHQSASTTLRGLSSSQLEDRQLLDSTFGTNALRQQNITIRGSRVRIFGQNVPDGYGVNIGGQTVPIDQQRKFVAEYLLPSGLHTLDVNLQGPAGAKMDYPLAVNVRDNYLFAVAIADVTASKSSVSGAGASSLTVDSRYKDGFLDEGRLAFYMKGKLDGRYLLTAQADTTERSTGSLFDGFFKADPRDVFRRLDPNMYYPVYGDDSTTYRDIDTQGKLYARLDWDKSQALWGNYQTGFTGTQYGQYVRSLYGAAVDWRSRASTPLGDPNTLVKAFASQAQTVLGHSEFLGTGGSLYYLRHTDLLPGSDQIVLEVRDPTTGSVVTRVNLVRGADYQINEMQGRILLTRPLAQISRDNVSSLIRDRPLSGFENHLLADYEYVPSGFDSNDVAAGLRAKHWFGEHVAVGGTYVDEGRAGDDYTLKGADVTLQAGRGTYLKVEHSHSNQAVAPIFYSDNGGLSFFRTNGNRQGASSGNATAVDARANFKELGWTAQEWNAGGWWRDVTAGYSVARADLGRAIREYGAEFSGELRSDLKLSGRYSKAEQGADALEQGQLQLDWQLAENSNLIAELRRVTETYQTHKGTGTLAALGYTRRLGNSLDVYGTGQVTLADDGGAYPKNNAATVGAKYLFGDLSTVGAEVTGGDRGNAAQVNGEYRLNQDHSLYGAYTYTVDSTAPYNDSALLSQQPDGLTMGQRWRLSNQANLFNESQWLKTGPATGIGHTFGMDFYPSVGWTAGFTLQDGKLDAIGGGRVNRHAGSISGGLTTPDTNWSSKLEYRRDEGAEQRKQWVTTHNFSYKIDESWRVAARVNWSTTRDDIDPANNARFVESNIGFSWRPWNSVRWTVLGKYTYLYDLSSPGQVESDSLYDQRSTVYSLEGVYRLNTVWEFSAKLASRTGEARLGRGTGAWFDNRATLAGVQARRYVYGGLSVMGEYRVLHADEGGTRHGWLTSVDYDIGKHFRMGVGYNMTDFSDDMTKLGYRYRGWFVNAVGYY</sequence>
<name>A0A369UTU8_9GAMM</name>
<comment type="caution">
    <text evidence="2">The sequence shown here is derived from an EMBL/GenBank/DDBJ whole genome shotgun (WGS) entry which is preliminary data.</text>
</comment>
<keyword evidence="3" id="KW-1185">Reference proteome</keyword>
<feature type="signal peptide" evidence="1">
    <location>
        <begin position="1"/>
        <end position="40"/>
    </location>
</feature>